<sequence>MNGTAARIESTALVVAIVGFAAGALTGLLVFHGGTPPLSGPGSVGTLTTFTSGAVGLCVFVAGYVLSSGRPGREWRRTIPLWRRIVDIGALALAHAAVAMLAWITVAFVLAHAFIDAAIYSLAAYGLVGGGAAATAYLVFLSASDMTTSRLATVLVVFLVLGVLSATLSESDPHWWQTNISDLGVDKDFSGAMFDFTMIVAGVLITTLSSYLTSDLEASPLTRRPDGTPDPAARRHAAEITVGLIVLGLCMAGVGVFTVDLHTAIHIGVSIGMVIAFGYLVIRMPRLEPRLPRPFFLVGFAFLAVVVAAFVAYAVGYFYLTVVEIMAFALVFVWLFLLIRNVAAAASDLAVADAAAATPRA</sequence>
<feature type="transmembrane region" description="Helical" evidence="1">
    <location>
        <begin position="237"/>
        <end position="257"/>
    </location>
</feature>
<feature type="transmembrane region" description="Helical" evidence="1">
    <location>
        <begin position="189"/>
        <end position="216"/>
    </location>
</feature>
<dbReference type="RefSeq" id="WP_258799071.1">
    <property type="nucleotide sequence ID" value="NZ_JANTHX010000007.1"/>
</dbReference>
<keyword evidence="1" id="KW-0472">Membrane</keyword>
<comment type="caution">
    <text evidence="2">The sequence shown here is derived from an EMBL/GenBank/DDBJ whole genome shotgun (WGS) entry which is preliminary data.</text>
</comment>
<feature type="transmembrane region" description="Helical" evidence="1">
    <location>
        <begin position="44"/>
        <end position="67"/>
    </location>
</feature>
<protein>
    <submittedName>
        <fullName evidence="2">DUF998 domain-containing protein</fullName>
    </submittedName>
</protein>
<accession>A0ABT1ZH04</accession>
<dbReference type="Proteomes" id="UP001205337">
    <property type="component" value="Unassembled WGS sequence"/>
</dbReference>
<name>A0ABT1ZH04_9MICO</name>
<gene>
    <name evidence="2" type="ORF">NUH29_10525</name>
</gene>
<keyword evidence="1" id="KW-1133">Transmembrane helix</keyword>
<keyword evidence="1" id="KW-0812">Transmembrane</keyword>
<organism evidence="2 3">
    <name type="scientific">Protaetiibacter mangrovi</name>
    <dbReference type="NCBI Taxonomy" id="2970926"/>
    <lineage>
        <taxon>Bacteria</taxon>
        <taxon>Bacillati</taxon>
        <taxon>Actinomycetota</taxon>
        <taxon>Actinomycetes</taxon>
        <taxon>Micrococcales</taxon>
        <taxon>Microbacteriaceae</taxon>
        <taxon>Protaetiibacter</taxon>
    </lineage>
</organism>
<feature type="transmembrane region" description="Helical" evidence="1">
    <location>
        <begin position="263"/>
        <end position="282"/>
    </location>
</feature>
<evidence type="ECO:0000313" key="2">
    <source>
        <dbReference type="EMBL" id="MCS0499981.1"/>
    </source>
</evidence>
<proteinExistence type="predicted"/>
<evidence type="ECO:0000313" key="3">
    <source>
        <dbReference type="Proteomes" id="UP001205337"/>
    </source>
</evidence>
<feature type="transmembrane region" description="Helical" evidence="1">
    <location>
        <begin position="117"/>
        <end position="139"/>
    </location>
</feature>
<feature type="transmembrane region" description="Helical" evidence="1">
    <location>
        <begin position="319"/>
        <end position="339"/>
    </location>
</feature>
<reference evidence="2 3" key="1">
    <citation type="submission" date="2022-08" db="EMBL/GenBank/DDBJ databases">
        <authorList>
            <person name="Li F."/>
        </authorList>
    </citation>
    <scope>NUCLEOTIDE SEQUENCE [LARGE SCALE GENOMIC DNA]</scope>
    <source>
        <strain evidence="2 3">10F1B-8-1</strain>
    </source>
</reference>
<evidence type="ECO:0000256" key="1">
    <source>
        <dbReference type="SAM" id="Phobius"/>
    </source>
</evidence>
<feature type="transmembrane region" description="Helical" evidence="1">
    <location>
        <begin position="88"/>
        <end position="111"/>
    </location>
</feature>
<keyword evidence="3" id="KW-1185">Reference proteome</keyword>
<dbReference type="EMBL" id="JANTHX010000007">
    <property type="protein sequence ID" value="MCS0499981.1"/>
    <property type="molecule type" value="Genomic_DNA"/>
</dbReference>
<feature type="transmembrane region" description="Helical" evidence="1">
    <location>
        <begin position="12"/>
        <end position="32"/>
    </location>
</feature>
<feature type="transmembrane region" description="Helical" evidence="1">
    <location>
        <begin position="151"/>
        <end position="169"/>
    </location>
</feature>
<feature type="transmembrane region" description="Helical" evidence="1">
    <location>
        <begin position="294"/>
        <end position="313"/>
    </location>
</feature>